<feature type="region of interest" description="Disordered" evidence="1">
    <location>
        <begin position="321"/>
        <end position="340"/>
    </location>
</feature>
<dbReference type="Pfam" id="PF01476">
    <property type="entry name" value="LysM"/>
    <property type="match status" value="1"/>
</dbReference>
<dbReference type="PROSITE" id="PS51782">
    <property type="entry name" value="LYSM"/>
    <property type="match status" value="1"/>
</dbReference>
<keyword evidence="4" id="KW-1185">Reference proteome</keyword>
<dbReference type="EMBL" id="JAUSTZ010000002">
    <property type="protein sequence ID" value="MDQ0224701.1"/>
    <property type="molecule type" value="Genomic_DNA"/>
</dbReference>
<gene>
    <name evidence="3" type="ORF">J2S02_001030</name>
</gene>
<dbReference type="CDD" id="cd00118">
    <property type="entry name" value="LysM"/>
    <property type="match status" value="1"/>
</dbReference>
<feature type="compositionally biased region" description="Acidic residues" evidence="1">
    <location>
        <begin position="324"/>
        <end position="340"/>
    </location>
</feature>
<dbReference type="PANTHER" id="PTHR33734">
    <property type="entry name" value="LYSM DOMAIN-CONTAINING GPI-ANCHORED PROTEIN 2"/>
    <property type="match status" value="1"/>
</dbReference>
<dbReference type="SMART" id="SM00257">
    <property type="entry name" value="LysM"/>
    <property type="match status" value="1"/>
</dbReference>
<evidence type="ECO:0000313" key="3">
    <source>
        <dbReference type="EMBL" id="MDQ0224701.1"/>
    </source>
</evidence>
<organism evidence="3 4">
    <name type="scientific">Metabacillus niabensis</name>
    <dbReference type="NCBI Taxonomy" id="324854"/>
    <lineage>
        <taxon>Bacteria</taxon>
        <taxon>Bacillati</taxon>
        <taxon>Bacillota</taxon>
        <taxon>Bacilli</taxon>
        <taxon>Bacillales</taxon>
        <taxon>Bacillaceae</taxon>
        <taxon>Metabacillus</taxon>
    </lineage>
</organism>
<feature type="compositionally biased region" description="Acidic residues" evidence="1">
    <location>
        <begin position="158"/>
        <end position="170"/>
    </location>
</feature>
<feature type="domain" description="LysM" evidence="2">
    <location>
        <begin position="367"/>
        <end position="411"/>
    </location>
</feature>
<dbReference type="InterPro" id="IPR014256">
    <property type="entry name" value="Spore_VI_D"/>
</dbReference>
<proteinExistence type="predicted"/>
<reference evidence="3 4" key="1">
    <citation type="submission" date="2023-07" db="EMBL/GenBank/DDBJ databases">
        <title>Genomic Encyclopedia of Type Strains, Phase IV (KMG-IV): sequencing the most valuable type-strain genomes for metagenomic binning, comparative biology and taxonomic classification.</title>
        <authorList>
            <person name="Goeker M."/>
        </authorList>
    </citation>
    <scope>NUCLEOTIDE SEQUENCE [LARGE SCALE GENOMIC DNA]</scope>
    <source>
        <strain evidence="3 4">DSM 17723</strain>
    </source>
</reference>
<sequence length="418" mass="48663">MSQEQNQLRFSVEESVWFQKGQEVSDLLSISLDPDISIHEHDQYVSIRGALQLSGEYMIAENATPSEQFEYANVRYVNEVQTGEDGVSMLTHRFPVDITIPRNRIDNLEEVYVSIESFDYEIPDIKCLKLVADLSISGIVNEQPRDQGTSLEHAEEATNIEEEIEEEDQIPEPLYREKKEDQQDDPILEKRENPQDDPILEKEENPFLSLYHETSKEEDKLEKLAVVDDEIAEEASIQQIRNENDQETAQEKDEISGQQQEESVDDSQKDETEFNVAELEEEKLPSQETNDELFEPATVEVRQQQESVSEEPQEIQYAFFSKTEEEDEISDQQDDEENIREEDNTKDAHYLTSLFARDEEEDFTRVKMCIVQQGDTMEQICERYDISVQQLIRVNNFHADQDIYEGQILYIPDYSVSK</sequence>
<dbReference type="RefSeq" id="WP_174880051.1">
    <property type="nucleotide sequence ID" value="NZ_CADEPK010000093.1"/>
</dbReference>
<dbReference type="Gene3D" id="3.10.350.10">
    <property type="entry name" value="LysM domain"/>
    <property type="match status" value="1"/>
</dbReference>
<dbReference type="InterPro" id="IPR036779">
    <property type="entry name" value="LysM_dom_sf"/>
</dbReference>
<evidence type="ECO:0000313" key="4">
    <source>
        <dbReference type="Proteomes" id="UP001232245"/>
    </source>
</evidence>
<protein>
    <submittedName>
        <fullName evidence="3">Stage VI sporulation protein D</fullName>
    </submittedName>
</protein>
<evidence type="ECO:0000259" key="2">
    <source>
        <dbReference type="PROSITE" id="PS51782"/>
    </source>
</evidence>
<accession>A0ABT9YXH4</accession>
<feature type="region of interest" description="Disordered" evidence="1">
    <location>
        <begin position="145"/>
        <end position="205"/>
    </location>
</feature>
<dbReference type="InterPro" id="IPR018392">
    <property type="entry name" value="LysM"/>
</dbReference>
<dbReference type="InterPro" id="IPR048862">
    <property type="entry name" value="SPOCS_spoVID_N"/>
</dbReference>
<feature type="compositionally biased region" description="Basic and acidic residues" evidence="1">
    <location>
        <begin position="174"/>
        <end position="205"/>
    </location>
</feature>
<dbReference type="NCBIfam" id="TIGR02907">
    <property type="entry name" value="spore_VI_D"/>
    <property type="match status" value="1"/>
</dbReference>
<dbReference type="Pfam" id="PF20918">
    <property type="entry name" value="SPOCS_spoVID-N"/>
    <property type="match status" value="1"/>
</dbReference>
<dbReference type="SUPFAM" id="SSF54106">
    <property type="entry name" value="LysM domain"/>
    <property type="match status" value="1"/>
</dbReference>
<feature type="region of interest" description="Disordered" evidence="1">
    <location>
        <begin position="235"/>
        <end position="295"/>
    </location>
</feature>
<name>A0ABT9YXH4_9BACI</name>
<dbReference type="Proteomes" id="UP001232245">
    <property type="component" value="Unassembled WGS sequence"/>
</dbReference>
<evidence type="ECO:0000256" key="1">
    <source>
        <dbReference type="SAM" id="MobiDB-lite"/>
    </source>
</evidence>
<dbReference type="PANTHER" id="PTHR33734:SF36">
    <property type="entry name" value="STAGE VI SPORULATION PROTEIN D"/>
    <property type="match status" value="1"/>
</dbReference>
<comment type="caution">
    <text evidence="3">The sequence shown here is derived from an EMBL/GenBank/DDBJ whole genome shotgun (WGS) entry which is preliminary data.</text>
</comment>